<evidence type="ECO:0000256" key="3">
    <source>
        <dbReference type="ARBA" id="ARBA00023235"/>
    </source>
</evidence>
<feature type="domain" description="TRUD" evidence="6">
    <location>
        <begin position="310"/>
        <end position="355"/>
    </location>
</feature>
<feature type="compositionally biased region" description="Basic and acidic residues" evidence="5">
    <location>
        <begin position="9"/>
        <end position="24"/>
    </location>
</feature>
<dbReference type="GO" id="GO:0005634">
    <property type="term" value="C:nucleus"/>
    <property type="evidence" value="ECO:0007669"/>
    <property type="project" value="TreeGrafter"/>
</dbReference>
<evidence type="ECO:0000256" key="4">
    <source>
        <dbReference type="ARBA" id="ARBA00036943"/>
    </source>
</evidence>
<keyword evidence="2" id="KW-0819">tRNA processing</keyword>
<evidence type="ECO:0000313" key="8">
    <source>
        <dbReference type="Proteomes" id="UP001497382"/>
    </source>
</evidence>
<dbReference type="Gene3D" id="3.30.2350.20">
    <property type="entry name" value="TruD, catalytic domain"/>
    <property type="match status" value="1"/>
</dbReference>
<organism evidence="7 8">
    <name type="scientific">Larinioides sclopetarius</name>
    <dbReference type="NCBI Taxonomy" id="280406"/>
    <lineage>
        <taxon>Eukaryota</taxon>
        <taxon>Metazoa</taxon>
        <taxon>Ecdysozoa</taxon>
        <taxon>Arthropoda</taxon>
        <taxon>Chelicerata</taxon>
        <taxon>Arachnida</taxon>
        <taxon>Araneae</taxon>
        <taxon>Araneomorphae</taxon>
        <taxon>Entelegynae</taxon>
        <taxon>Araneoidea</taxon>
        <taxon>Araneidae</taxon>
        <taxon>Larinioides</taxon>
    </lineage>
</organism>
<sequence length="355" mass="40004">MEVICNSKHSLDDKEAESSNKKQCLEPGILSSNEPCGTAGSDKLSSDQNENSFKRASEQDVGITEYLSDLPGFKAIMKERYSDFIVNEIDTEGNVVRLTNLEKPKNPESDFKVDGLLEETTIQGIEQLIADERSEVEINVTEKDKDTRKDIHVAIRKMFNGVESSTEDRGSEKFIIVKRFTKQKKRRRGQLSVGGNYLHFVLYKENKDTMDAINGVASYLRVNPKVFAYAGSKDKRGKTSQLVSAYQISPERLLKINNDFNTIRVGNIVFKNEQLKLGDLRGNRFIIILRQLQGDPTIIEKAIDSLSSKGFINYYGLQRFGTSSVSTHSIGSCKGIMKERELSHTPILLFSFHLS</sequence>
<dbReference type="PANTHER" id="PTHR13326">
    <property type="entry name" value="TRNA PSEUDOURIDINE SYNTHASE D"/>
    <property type="match status" value="1"/>
</dbReference>
<dbReference type="InterPro" id="IPR020103">
    <property type="entry name" value="PsdUridine_synth_cat_dom_sf"/>
</dbReference>
<comment type="similarity">
    <text evidence="1">Belongs to the pseudouridine synthase TruD family.</text>
</comment>
<evidence type="ECO:0000256" key="2">
    <source>
        <dbReference type="ARBA" id="ARBA00022694"/>
    </source>
</evidence>
<evidence type="ECO:0000256" key="5">
    <source>
        <dbReference type="SAM" id="MobiDB-lite"/>
    </source>
</evidence>
<keyword evidence="3" id="KW-0413">Isomerase</keyword>
<dbReference type="InterPro" id="IPR011760">
    <property type="entry name" value="PsdUridine_synth_TruD_insert"/>
</dbReference>
<dbReference type="SUPFAM" id="SSF55120">
    <property type="entry name" value="Pseudouridine synthase"/>
    <property type="match status" value="1"/>
</dbReference>
<dbReference type="PANTHER" id="PTHR13326:SF31">
    <property type="entry name" value="PSEUDOURIDYLATE SYNTHASE 7 HOMOLOG"/>
    <property type="match status" value="1"/>
</dbReference>
<evidence type="ECO:0000259" key="6">
    <source>
        <dbReference type="PROSITE" id="PS50984"/>
    </source>
</evidence>
<dbReference type="AlphaFoldDB" id="A0AAV2B0I0"/>
<dbReference type="GO" id="GO:0001522">
    <property type="term" value="P:pseudouridine synthesis"/>
    <property type="evidence" value="ECO:0007669"/>
    <property type="project" value="InterPro"/>
</dbReference>
<reference evidence="7 8" key="1">
    <citation type="submission" date="2024-04" db="EMBL/GenBank/DDBJ databases">
        <authorList>
            <person name="Rising A."/>
            <person name="Reimegard J."/>
            <person name="Sonavane S."/>
            <person name="Akerstrom W."/>
            <person name="Nylinder S."/>
            <person name="Hedman E."/>
            <person name="Kallberg Y."/>
        </authorList>
    </citation>
    <scope>NUCLEOTIDE SEQUENCE [LARGE SCALE GENOMIC DNA]</scope>
</reference>
<gene>
    <name evidence="7" type="ORF">LARSCL_LOCUS16124</name>
</gene>
<comment type="caution">
    <text evidence="7">The sequence shown here is derived from an EMBL/GenBank/DDBJ whole genome shotgun (WGS) entry which is preliminary data.</text>
</comment>
<comment type="catalytic activity">
    <reaction evidence="4">
        <text>a uridine in tRNA = a pseudouridine in tRNA</text>
        <dbReference type="Rhea" id="RHEA:54572"/>
        <dbReference type="Rhea" id="RHEA-COMP:13339"/>
        <dbReference type="Rhea" id="RHEA-COMP:13934"/>
        <dbReference type="ChEBI" id="CHEBI:65314"/>
        <dbReference type="ChEBI" id="CHEBI:65315"/>
    </reaction>
</comment>
<evidence type="ECO:0000256" key="1">
    <source>
        <dbReference type="ARBA" id="ARBA00007953"/>
    </source>
</evidence>
<name>A0AAV2B0I0_9ARAC</name>
<dbReference type="GO" id="GO:0003723">
    <property type="term" value="F:RNA binding"/>
    <property type="evidence" value="ECO:0007669"/>
    <property type="project" value="InterPro"/>
</dbReference>
<dbReference type="Pfam" id="PF01142">
    <property type="entry name" value="TruD"/>
    <property type="match status" value="1"/>
</dbReference>
<dbReference type="Proteomes" id="UP001497382">
    <property type="component" value="Unassembled WGS sequence"/>
</dbReference>
<dbReference type="InterPro" id="IPR001656">
    <property type="entry name" value="PsdUridine_synth_TruD"/>
</dbReference>
<dbReference type="PROSITE" id="PS50984">
    <property type="entry name" value="TRUD"/>
    <property type="match status" value="1"/>
</dbReference>
<dbReference type="GO" id="GO:0008033">
    <property type="term" value="P:tRNA processing"/>
    <property type="evidence" value="ECO:0007669"/>
    <property type="project" value="UniProtKB-KW"/>
</dbReference>
<dbReference type="InterPro" id="IPR042214">
    <property type="entry name" value="TruD_catalytic"/>
</dbReference>
<proteinExistence type="inferred from homology"/>
<protein>
    <recommendedName>
        <fullName evidence="6">TRUD domain-containing protein</fullName>
    </recommendedName>
</protein>
<dbReference type="EMBL" id="CAXIEN010000255">
    <property type="protein sequence ID" value="CAL1289763.1"/>
    <property type="molecule type" value="Genomic_DNA"/>
</dbReference>
<accession>A0AAV2B0I0</accession>
<evidence type="ECO:0000313" key="7">
    <source>
        <dbReference type="EMBL" id="CAL1289763.1"/>
    </source>
</evidence>
<feature type="region of interest" description="Disordered" evidence="5">
    <location>
        <begin position="1"/>
        <end position="57"/>
    </location>
</feature>
<keyword evidence="8" id="KW-1185">Reference proteome</keyword>
<dbReference type="GO" id="GO:0009982">
    <property type="term" value="F:pseudouridine synthase activity"/>
    <property type="evidence" value="ECO:0007669"/>
    <property type="project" value="InterPro"/>
</dbReference>